<comment type="caution">
    <text evidence="7">The sequence shown here is derived from an EMBL/GenBank/DDBJ whole genome shotgun (WGS) entry which is preliminary data.</text>
</comment>
<protein>
    <submittedName>
        <fullName evidence="7">Uncharacterized protein</fullName>
    </submittedName>
</protein>
<dbReference type="Gene3D" id="3.90.530.10">
    <property type="entry name" value="XPA C-terminal domain"/>
    <property type="match status" value="1"/>
</dbReference>
<dbReference type="GO" id="GO:0003684">
    <property type="term" value="F:damaged DNA binding"/>
    <property type="evidence" value="ECO:0007669"/>
    <property type="project" value="InterPro"/>
</dbReference>
<gene>
    <name evidence="7" type="ORF">WJX74_009799</name>
</gene>
<keyword evidence="3" id="KW-0539">Nucleus</keyword>
<evidence type="ECO:0000259" key="6">
    <source>
        <dbReference type="Pfam" id="PF13401"/>
    </source>
</evidence>
<evidence type="ECO:0000256" key="2">
    <source>
        <dbReference type="ARBA" id="ARBA00022833"/>
    </source>
</evidence>
<evidence type="ECO:0000313" key="7">
    <source>
        <dbReference type="EMBL" id="KAK9831262.1"/>
    </source>
</evidence>
<dbReference type="SUPFAM" id="SSF46955">
    <property type="entry name" value="Putative DNA-binding domain"/>
    <property type="match status" value="1"/>
</dbReference>
<name>A0AAW1RBP6_9CHLO</name>
<dbReference type="Pfam" id="PF13401">
    <property type="entry name" value="AAA_22"/>
    <property type="match status" value="1"/>
</dbReference>
<dbReference type="InterPro" id="IPR022656">
    <property type="entry name" value="XPA_C"/>
</dbReference>
<dbReference type="PANTHER" id="PTHR10142:SF0">
    <property type="entry name" value="DNA REPAIR PROTEIN COMPLEMENTING XP-A CELLS"/>
    <property type="match status" value="1"/>
</dbReference>
<dbReference type="InterPro" id="IPR049945">
    <property type="entry name" value="AAA_22"/>
</dbReference>
<reference evidence="7 8" key="1">
    <citation type="journal article" date="2024" name="Nat. Commun.">
        <title>Phylogenomics reveals the evolutionary origins of lichenization in chlorophyte algae.</title>
        <authorList>
            <person name="Puginier C."/>
            <person name="Libourel C."/>
            <person name="Otte J."/>
            <person name="Skaloud P."/>
            <person name="Haon M."/>
            <person name="Grisel S."/>
            <person name="Petersen M."/>
            <person name="Berrin J.G."/>
            <person name="Delaux P.M."/>
            <person name="Dal Grande F."/>
            <person name="Keller J."/>
        </authorList>
    </citation>
    <scope>NUCLEOTIDE SEQUENCE [LARGE SCALE GENOMIC DNA]</scope>
    <source>
        <strain evidence="7 8">SAG 2145</strain>
    </source>
</reference>
<dbReference type="EMBL" id="JALJOS010000014">
    <property type="protein sequence ID" value="KAK9831262.1"/>
    <property type="molecule type" value="Genomic_DNA"/>
</dbReference>
<dbReference type="GO" id="GO:0070914">
    <property type="term" value="P:UV-damage excision repair"/>
    <property type="evidence" value="ECO:0007669"/>
    <property type="project" value="TreeGrafter"/>
</dbReference>
<feature type="region of interest" description="Disordered" evidence="4">
    <location>
        <begin position="76"/>
        <end position="129"/>
    </location>
</feature>
<dbReference type="GO" id="GO:0000110">
    <property type="term" value="C:nucleotide-excision repair factor 1 complex"/>
    <property type="evidence" value="ECO:0007669"/>
    <property type="project" value="TreeGrafter"/>
</dbReference>
<dbReference type="InterPro" id="IPR000465">
    <property type="entry name" value="XPA/RAD14"/>
</dbReference>
<evidence type="ECO:0000259" key="5">
    <source>
        <dbReference type="Pfam" id="PF05181"/>
    </source>
</evidence>
<organism evidence="7 8">
    <name type="scientific">Apatococcus lobatus</name>
    <dbReference type="NCBI Taxonomy" id="904363"/>
    <lineage>
        <taxon>Eukaryota</taxon>
        <taxon>Viridiplantae</taxon>
        <taxon>Chlorophyta</taxon>
        <taxon>core chlorophytes</taxon>
        <taxon>Trebouxiophyceae</taxon>
        <taxon>Chlorellales</taxon>
        <taxon>Chlorellaceae</taxon>
        <taxon>Apatococcus</taxon>
    </lineage>
</organism>
<dbReference type="Proteomes" id="UP001438707">
    <property type="component" value="Unassembled WGS sequence"/>
</dbReference>
<keyword evidence="2" id="KW-0862">Zinc</keyword>
<dbReference type="InterPro" id="IPR037129">
    <property type="entry name" value="XPA_sf"/>
</dbReference>
<feature type="domain" description="ORC1/DEAH AAA+ ATPase" evidence="6">
    <location>
        <begin position="308"/>
        <end position="432"/>
    </location>
</feature>
<keyword evidence="8" id="KW-1185">Reference proteome</keyword>
<dbReference type="Pfam" id="PF05181">
    <property type="entry name" value="XPA_C"/>
    <property type="match status" value="1"/>
</dbReference>
<accession>A0AAW1RBP6</accession>
<dbReference type="GO" id="GO:1901255">
    <property type="term" value="P:nucleotide-excision repair involved in interstrand cross-link repair"/>
    <property type="evidence" value="ECO:0007669"/>
    <property type="project" value="TreeGrafter"/>
</dbReference>
<evidence type="ECO:0000256" key="3">
    <source>
        <dbReference type="ARBA" id="ARBA00023242"/>
    </source>
</evidence>
<dbReference type="GO" id="GO:0000715">
    <property type="term" value="P:nucleotide-excision repair, DNA damage recognition"/>
    <property type="evidence" value="ECO:0007669"/>
    <property type="project" value="TreeGrafter"/>
</dbReference>
<evidence type="ECO:0000256" key="1">
    <source>
        <dbReference type="ARBA" id="ARBA00004123"/>
    </source>
</evidence>
<dbReference type="GO" id="GO:0006284">
    <property type="term" value="P:base-excision repair"/>
    <property type="evidence" value="ECO:0007669"/>
    <property type="project" value="TreeGrafter"/>
</dbReference>
<dbReference type="CDD" id="cd21075">
    <property type="entry name" value="DBD_XPA-like"/>
    <property type="match status" value="1"/>
</dbReference>
<evidence type="ECO:0000256" key="4">
    <source>
        <dbReference type="SAM" id="MobiDB-lite"/>
    </source>
</evidence>
<comment type="subcellular location">
    <subcellularLocation>
        <location evidence="1">Nucleus</location>
    </subcellularLocation>
</comment>
<feature type="compositionally biased region" description="Polar residues" evidence="4">
    <location>
        <begin position="115"/>
        <end position="129"/>
    </location>
</feature>
<dbReference type="PANTHER" id="PTHR10142">
    <property type="entry name" value="DNA REPAIR PROTEIN COMPLEMENTING XP-A CELLS"/>
    <property type="match status" value="1"/>
</dbReference>
<feature type="compositionally biased region" description="Basic and acidic residues" evidence="4">
    <location>
        <begin position="76"/>
        <end position="114"/>
    </location>
</feature>
<dbReference type="InterPro" id="IPR009061">
    <property type="entry name" value="DNA-bd_dom_put_sf"/>
</dbReference>
<proteinExistence type="predicted"/>
<dbReference type="GO" id="GO:0016887">
    <property type="term" value="F:ATP hydrolysis activity"/>
    <property type="evidence" value="ECO:0007669"/>
    <property type="project" value="InterPro"/>
</dbReference>
<evidence type="ECO:0000313" key="8">
    <source>
        <dbReference type="Proteomes" id="UP001438707"/>
    </source>
</evidence>
<dbReference type="AlphaFoldDB" id="A0AAW1RBP6"/>
<sequence>MEESLISKGTAKQEWLLTDGDMRKLGSITKENPHKKEWSAMRLYLLSQVEKRSMEKHGDLDGLEAEKQRQLHARLDARKRQRKEASVSREDREAQKLRRIRGRIEDELRRDSSEANKPQATAEVSQPSGSSALFAASPAQHHLPGLCQMKEIRFEIWKEGTKVQDTEYEGPLTRDEALSALREENPLWQGKLTAKDSKIGLRGPGKLDSSKIYVLWLADSPGDPARVAARPSGPVQHNLQQMADALTGTTSGCYMRLGPAGQPGVGEPRGFVVDEDARMQHVIHAWLDGCAMAPETFDPTLLHQMVPLVIPGVTKVGKSFCLDQIVPAVAARHAVFGVSKRREVIVIKLVPSAVRLSSAQLLRNFLDQLMDAWEDRNMEVSQKLWRECCASLQSNNAEELTDTIRQLVRSLRQHTLFLLDEAQWLMLPWKPADEGTGQLDMATAKQHLALLKLLMYHTSPFALWALTGSTMATVWWGLANMAANGAYPLNANYALHLPPTVSSSLVTFCWQQLQQQYGGVLPEELKLFAGNCPALLCAYAAEWHYHSVAASGLTLHELISNCDRKWLVETAANWMPIFKELLPLERRNVYALSVYTEGLDTSSLSIIQRCKRATRGLDNTSATQKEVLLRPDGSFTDDPSKEVVMPMASLQAEKLMLHVCNLIIEGEKANFNRQVDSRTMVLVEDLGTQIRDTTGLQPAGWFSQPWFTAALNSPWNTMGAAKYVEAQQKKGEMDLVGYTLSYMKLLTSDEAHTELGLLQPPGANAIELCPLGHGPLLTACLEASIARARSIELKPPSSKGLVSSNSISQSRCHCSGAAKHRTALRRTMAAAPAGLKFHLQPHFWKRQLPLGRLQRLSAVPRQPSSVLQACRL</sequence>
<feature type="domain" description="XPA C-terminal" evidence="5">
    <location>
        <begin position="4"/>
        <end position="49"/>
    </location>
</feature>